<evidence type="ECO:0000256" key="1">
    <source>
        <dbReference type="SAM" id="MobiDB-lite"/>
    </source>
</evidence>
<feature type="compositionally biased region" description="Basic and acidic residues" evidence="1">
    <location>
        <begin position="19"/>
        <end position="36"/>
    </location>
</feature>
<keyword evidence="2" id="KW-0472">Membrane</keyword>
<feature type="transmembrane region" description="Helical" evidence="2">
    <location>
        <begin position="346"/>
        <end position="367"/>
    </location>
</feature>
<feature type="transmembrane region" description="Helical" evidence="2">
    <location>
        <begin position="423"/>
        <end position="442"/>
    </location>
</feature>
<keyword evidence="2" id="KW-0812">Transmembrane</keyword>
<feature type="transmembrane region" description="Helical" evidence="2">
    <location>
        <begin position="711"/>
        <end position="729"/>
    </location>
</feature>
<proteinExistence type="predicted"/>
<evidence type="ECO:0000259" key="3">
    <source>
        <dbReference type="PROSITE" id="PS50820"/>
    </source>
</evidence>
<sequence>MASRDIRPQSARAASTKPETIDLEHGTKRDHADDRLTPNTPDRNLDGVELHHRRRSLGLSTWTRRLSERTPAPVARWSRKTAEWVQGPKPQKEYTITPFLERWQTVPVRLLARLPQWARICCYLVACVIWIVVFAVVISDAGDSLHVEGLGAPIKLSCVNNLWPSPQNCGPDGRDCFPFSNASFAFNCPAGCSSAQVLNPKAIGPDIINYQNLVVGGTPGSADDDAFVYRGDSFICSAAVHAGLISDGNGGCGTLNLIGERNSYGAVDRNSISSVGFDSHFPMSFSFDQVSAKCEDPRWNLLILSTIFTAIFGLFTTSPAAFFAPIFTILFFQTGIASDPPSYSDYASLASTTLGRFLPAALAGALFYRFSVCKSLRSCKAQVEKTILWVGGAWVGALGNYTFERIPIQRLTGHDIQQQPGAITALVIIVIILFAVVLYQAWCFRNEGRLPRYLALYVTLGIGLGVLAAMPDLNLRIHHYIIALLLLPGTALQTRVSLLCQGLLVGLFVNGIARWDFDSILQTAAALRGDAQLGTSVPSILDPIINGSSITFAWDSLLRGYEGVSVVVNDVERYRGSDGNSKGSYTWQRTEEGLDEYFRFGFISYQLFGAVSYSDFTRAGTCPEGMDKDKPKPAKRELPAMPKRKPVAPLADPTPTLTPERELTSRLIPNAFLIGTILTALTLSWSLRWVISGAPALVYAILLGEAYGHRILPFVPVWTIFATVNLVYAVCATSWLLYWVFSLCCWPMLFIASLYQFEAPAALLRRSLRKTFLRDLHFINDQIAFFDLPALEIDTEVKGLFVIRGVTLSLSTMTLVAHGVEAGIKLSDDIELGIQVDKVVVPLFREITVDDVYANVKGGEWEVTFGDVAYGVPEPDDDDSVVVTDTAILRAATEKGGMSGRPADIVRNLTAGNVPTEAKDTASAFSSVKKVAPDEEQAHTKYKELVRYIDDTSAITIAKKELVEASKARKEAPTDDDGDVRTGKDGKKRKEEPGVRLDIENMDDFRAAICTQIHGQPSIPHPPSKSIRVSTLRKTSYPNVKKFLHRLPFLYRLMLSPICYFHPVKFKSVTAAGSGKWFTALMQKYFFKHYSSQDAEIRRLEARISAWCADANFAVEFGPIQSEAHFPINTNYNIQTHFKISDVMAYRILPDAVELKQVVRLGGANAILSIPMFLFPHHEHIFPEKASDFEILEMESAIEEAEPTPKQVQARKELKKLKKDETSMHISAHAHLPAQFHQDLLNFVAAIVKATKVIESDKDFEEAKVLRELKRVSTNRSDSEASSLASVNTNNTETSETTVNGNEDKSFKAFLKKVDTGFKDASNKTMVGMRKAGQNTAHAMVNDRWIARLVGKVTRKMEKVQGELGYSGEIPIAMAKYREQHEFEQKLLP</sequence>
<feature type="transmembrane region" description="Helical" evidence="2">
    <location>
        <begin position="387"/>
        <end position="403"/>
    </location>
</feature>
<gene>
    <name evidence="4" type="ORF">DDE83_000698</name>
</gene>
<dbReference type="PROSITE" id="PS50820">
    <property type="entry name" value="LCCL"/>
    <property type="match status" value="1"/>
</dbReference>
<dbReference type="EMBL" id="QGDH01000007">
    <property type="protein sequence ID" value="RAR15901.1"/>
    <property type="molecule type" value="Genomic_DNA"/>
</dbReference>
<feature type="transmembrane region" description="Helical" evidence="2">
    <location>
        <begin position="671"/>
        <end position="691"/>
    </location>
</feature>
<dbReference type="PANTHER" id="PTHR31331">
    <property type="entry name" value="LCCL DOMAIN PROTEIN (AFU_ORTHOLOGUE AFUA_5G08630)"/>
    <property type="match status" value="1"/>
</dbReference>
<protein>
    <submittedName>
        <fullName evidence="4">Lccl domain-containing protein</fullName>
    </submittedName>
</protein>
<dbReference type="InterPro" id="IPR051957">
    <property type="entry name" value="CRISP-LCCL_domain"/>
</dbReference>
<dbReference type="PANTHER" id="PTHR31331:SF1">
    <property type="entry name" value="CYSTEINE RICH SECRETORY PROTEIN LCCL DOMAIN CONTAINING 2"/>
    <property type="match status" value="1"/>
</dbReference>
<feature type="transmembrane region" description="Helical" evidence="2">
    <location>
        <begin position="454"/>
        <end position="471"/>
    </location>
</feature>
<organism evidence="4 5">
    <name type="scientific">Stemphylium lycopersici</name>
    <name type="common">Tomato gray leaf spot disease fungus</name>
    <name type="synonym">Thyrospora lycopersici</name>
    <dbReference type="NCBI Taxonomy" id="183478"/>
    <lineage>
        <taxon>Eukaryota</taxon>
        <taxon>Fungi</taxon>
        <taxon>Dikarya</taxon>
        <taxon>Ascomycota</taxon>
        <taxon>Pezizomycotina</taxon>
        <taxon>Dothideomycetes</taxon>
        <taxon>Pleosporomycetidae</taxon>
        <taxon>Pleosporales</taxon>
        <taxon>Pleosporineae</taxon>
        <taxon>Pleosporaceae</taxon>
        <taxon>Stemphylium</taxon>
    </lineage>
</organism>
<name>A0A364NFL2_STELY</name>
<dbReference type="InterPro" id="IPR004043">
    <property type="entry name" value="LCCL"/>
</dbReference>
<feature type="region of interest" description="Disordered" evidence="1">
    <location>
        <begin position="1"/>
        <end position="46"/>
    </location>
</feature>
<feature type="transmembrane region" description="Helical" evidence="2">
    <location>
        <begin position="117"/>
        <end position="138"/>
    </location>
</feature>
<feature type="transmembrane region" description="Helical" evidence="2">
    <location>
        <begin position="736"/>
        <end position="757"/>
    </location>
</feature>
<dbReference type="InterPro" id="IPR036609">
    <property type="entry name" value="LCCL_sf"/>
</dbReference>
<dbReference type="SUPFAM" id="SSF69848">
    <property type="entry name" value="LCCL domain"/>
    <property type="match status" value="1"/>
</dbReference>
<comment type="caution">
    <text evidence="4">The sequence shown here is derived from an EMBL/GenBank/DDBJ whole genome shotgun (WGS) entry which is preliminary data.</text>
</comment>
<feature type="transmembrane region" description="Helical" evidence="2">
    <location>
        <begin position="301"/>
        <end position="334"/>
    </location>
</feature>
<keyword evidence="2" id="KW-1133">Transmembrane helix</keyword>
<dbReference type="Pfam" id="PF03815">
    <property type="entry name" value="LCCL"/>
    <property type="match status" value="1"/>
</dbReference>
<feature type="region of interest" description="Disordered" evidence="1">
    <location>
        <begin position="1277"/>
        <end position="1301"/>
    </location>
</feature>
<dbReference type="Proteomes" id="UP000249619">
    <property type="component" value="Unassembled WGS sequence"/>
</dbReference>
<feature type="domain" description="LCCL" evidence="3">
    <location>
        <begin position="163"/>
        <end position="275"/>
    </location>
</feature>
<keyword evidence="5" id="KW-1185">Reference proteome</keyword>
<evidence type="ECO:0000313" key="4">
    <source>
        <dbReference type="EMBL" id="RAR15901.1"/>
    </source>
</evidence>
<accession>A0A364NFL2</accession>
<reference evidence="5" key="1">
    <citation type="submission" date="2018-05" db="EMBL/GenBank/DDBJ databases">
        <title>Draft genome sequence of Stemphylium lycopersici strain CIDEFI 213.</title>
        <authorList>
            <person name="Medina R."/>
            <person name="Franco M.E.E."/>
            <person name="Lucentini C.G."/>
            <person name="Saparrat M.C.N."/>
            <person name="Balatti P.A."/>
        </authorList>
    </citation>
    <scope>NUCLEOTIDE SEQUENCE [LARGE SCALE GENOMIC DNA]</scope>
    <source>
        <strain evidence="5">CIDEFI 213</strain>
    </source>
</reference>
<feature type="compositionally biased region" description="Low complexity" evidence="1">
    <location>
        <begin position="1286"/>
        <end position="1301"/>
    </location>
</feature>
<dbReference type="Gene3D" id="2.170.130.20">
    <property type="entry name" value="LCCL-like domain"/>
    <property type="match status" value="1"/>
</dbReference>
<evidence type="ECO:0000313" key="5">
    <source>
        <dbReference type="Proteomes" id="UP000249619"/>
    </source>
</evidence>
<evidence type="ECO:0000256" key="2">
    <source>
        <dbReference type="SAM" id="Phobius"/>
    </source>
</evidence>
<feature type="region of interest" description="Disordered" evidence="1">
    <location>
        <begin position="965"/>
        <end position="996"/>
    </location>
</feature>